<reference evidence="1" key="1">
    <citation type="submission" date="2021-10" db="EMBL/GenBank/DDBJ databases">
        <title>Psilocybe cubensis genome.</title>
        <authorList>
            <person name="Mckernan K.J."/>
            <person name="Crawford S."/>
            <person name="Trippe A."/>
            <person name="Kane L.T."/>
            <person name="Mclaughlin S."/>
        </authorList>
    </citation>
    <scope>NUCLEOTIDE SEQUENCE</scope>
    <source>
        <strain evidence="1">MGC-MH-2018</strain>
    </source>
</reference>
<evidence type="ECO:0000313" key="1">
    <source>
        <dbReference type="EMBL" id="KAH9475434.1"/>
    </source>
</evidence>
<evidence type="ECO:0000313" key="2">
    <source>
        <dbReference type="Proteomes" id="UP000664032"/>
    </source>
</evidence>
<comment type="caution">
    <text evidence="1">The sequence shown here is derived from an EMBL/GenBank/DDBJ whole genome shotgun (WGS) entry which is preliminary data.</text>
</comment>
<organism evidence="1 2">
    <name type="scientific">Psilocybe cubensis</name>
    <name type="common">Psychedelic mushroom</name>
    <name type="synonym">Stropharia cubensis</name>
    <dbReference type="NCBI Taxonomy" id="181762"/>
    <lineage>
        <taxon>Eukaryota</taxon>
        <taxon>Fungi</taxon>
        <taxon>Dikarya</taxon>
        <taxon>Basidiomycota</taxon>
        <taxon>Agaricomycotina</taxon>
        <taxon>Agaricomycetes</taxon>
        <taxon>Agaricomycetidae</taxon>
        <taxon>Agaricales</taxon>
        <taxon>Agaricineae</taxon>
        <taxon>Strophariaceae</taxon>
        <taxon>Psilocybe</taxon>
    </lineage>
</organism>
<dbReference type="EMBL" id="JAFIQS020000012">
    <property type="protein sequence ID" value="KAH9475434.1"/>
    <property type="molecule type" value="Genomic_DNA"/>
</dbReference>
<name>A0ACB8GIK5_PSICU</name>
<accession>A0ACB8GIK5</accession>
<proteinExistence type="predicted"/>
<gene>
    <name evidence="1" type="ORF">JR316_0012545</name>
</gene>
<keyword evidence="2" id="KW-1185">Reference proteome</keyword>
<sequence>MEYNKRKSSLVVIEWKDATQSNNKGESQTKPPRRKKPANHIPRPQNAFILFRSECIRQKMIPKSVEKDYRNLSRICGKVWKQMSADEREPWFRMADQEKISHSIKYPNYKFQPIPRNVRVALLPSLKPGETIVDFDSDEPDLDEPRMDKPCIGNIYMDDTFMNDLYMHDTFMNDLYMHDTFMDDLSIDDTFMDELCDMGKLYMDNTFTEEPYTDEPCMSKVYIDGPCMGEVYLDETCVDESHIINEPCVCEPYTNEPCVGEPYIDEPYMGKSYTEDEFSAMDWIAVMEAASLQYYPDLILTTII</sequence>
<dbReference type="Proteomes" id="UP000664032">
    <property type="component" value="Unassembled WGS sequence"/>
</dbReference>
<protein>
    <submittedName>
        <fullName evidence="1">Repressor ROX1</fullName>
    </submittedName>
</protein>